<gene>
    <name evidence="6" type="ORF">AB6713_07925</name>
</gene>
<sequence length="290" mass="31580">MPVPYLERPICEPVELRPGARIRVERVVQGGEAAASAPFPHFHDVHELVLFGAVSGTFTAEGRRYALAPGGIAFVPSMRRHDFALAPGPRDWLLVQIDAVAGETLAHAPGLERLAHAFCALPDASQHGRVAMLAEWLGGLGNDDPLTQPLVELLLHAAVRAPAVAGETLPADADDLERLRPAIERLRRDPAHAPSAEQAAALCALSPAYFSRRFKRQVGLAWSDYVRTHRLHLASQRLRDSDRSIAAIAESLGFSTPSHFGELFHRRFGTTPAAYRRAEHVRRGVPDAPA</sequence>
<protein>
    <submittedName>
        <fullName evidence="6">AraC family transcriptional regulator</fullName>
    </submittedName>
</protein>
<dbReference type="InterPro" id="IPR050204">
    <property type="entry name" value="AraC_XylS_family_regulators"/>
</dbReference>
<dbReference type="PANTHER" id="PTHR46796">
    <property type="entry name" value="HTH-TYPE TRANSCRIPTIONAL ACTIVATOR RHAS-RELATED"/>
    <property type="match status" value="1"/>
</dbReference>
<dbReference type="SUPFAM" id="SSF46689">
    <property type="entry name" value="Homeodomain-like"/>
    <property type="match status" value="2"/>
</dbReference>
<dbReference type="Gene3D" id="2.60.120.10">
    <property type="entry name" value="Jelly Rolls"/>
    <property type="match status" value="1"/>
</dbReference>
<evidence type="ECO:0000256" key="4">
    <source>
        <dbReference type="ARBA" id="ARBA00023163"/>
    </source>
</evidence>
<dbReference type="RefSeq" id="WP_370563866.1">
    <property type="nucleotide sequence ID" value="NZ_JBFWIB010000005.1"/>
</dbReference>
<dbReference type="InterPro" id="IPR009057">
    <property type="entry name" value="Homeodomain-like_sf"/>
</dbReference>
<dbReference type="EMBL" id="JBFWIC010000008">
    <property type="protein sequence ID" value="MEZ0474546.1"/>
    <property type="molecule type" value="Genomic_DNA"/>
</dbReference>
<evidence type="ECO:0000256" key="3">
    <source>
        <dbReference type="ARBA" id="ARBA00023159"/>
    </source>
</evidence>
<dbReference type="InterPro" id="IPR014710">
    <property type="entry name" value="RmlC-like_jellyroll"/>
</dbReference>
<dbReference type="PRINTS" id="PR00032">
    <property type="entry name" value="HTHARAC"/>
</dbReference>
<dbReference type="PROSITE" id="PS01124">
    <property type="entry name" value="HTH_ARAC_FAMILY_2"/>
    <property type="match status" value="1"/>
</dbReference>
<evidence type="ECO:0000256" key="1">
    <source>
        <dbReference type="ARBA" id="ARBA00023015"/>
    </source>
</evidence>
<organism evidence="6 7">
    <name type="scientific">Luteimonas salinilitoris</name>
    <dbReference type="NCBI Taxonomy" id="3237697"/>
    <lineage>
        <taxon>Bacteria</taxon>
        <taxon>Pseudomonadati</taxon>
        <taxon>Pseudomonadota</taxon>
        <taxon>Gammaproteobacteria</taxon>
        <taxon>Lysobacterales</taxon>
        <taxon>Lysobacteraceae</taxon>
        <taxon>Luteimonas</taxon>
    </lineage>
</organism>
<dbReference type="Pfam" id="PF12833">
    <property type="entry name" value="HTH_18"/>
    <property type="match status" value="1"/>
</dbReference>
<dbReference type="Gene3D" id="1.10.10.60">
    <property type="entry name" value="Homeodomain-like"/>
    <property type="match status" value="2"/>
</dbReference>
<keyword evidence="7" id="KW-1185">Reference proteome</keyword>
<evidence type="ECO:0000259" key="5">
    <source>
        <dbReference type="PROSITE" id="PS01124"/>
    </source>
</evidence>
<dbReference type="InterPro" id="IPR018060">
    <property type="entry name" value="HTH_AraC"/>
</dbReference>
<dbReference type="Proteomes" id="UP001566331">
    <property type="component" value="Unassembled WGS sequence"/>
</dbReference>
<dbReference type="SUPFAM" id="SSF51215">
    <property type="entry name" value="Regulatory protein AraC"/>
    <property type="match status" value="1"/>
</dbReference>
<dbReference type="InterPro" id="IPR020449">
    <property type="entry name" value="Tscrpt_reg_AraC-type_HTH"/>
</dbReference>
<keyword evidence="2" id="KW-0238">DNA-binding</keyword>
<dbReference type="SMART" id="SM00342">
    <property type="entry name" value="HTH_ARAC"/>
    <property type="match status" value="1"/>
</dbReference>
<evidence type="ECO:0000256" key="2">
    <source>
        <dbReference type="ARBA" id="ARBA00023125"/>
    </source>
</evidence>
<evidence type="ECO:0000313" key="6">
    <source>
        <dbReference type="EMBL" id="MEZ0474546.1"/>
    </source>
</evidence>
<dbReference type="InterPro" id="IPR037923">
    <property type="entry name" value="HTH-like"/>
</dbReference>
<keyword evidence="3" id="KW-0010">Activator</keyword>
<proteinExistence type="predicted"/>
<dbReference type="Pfam" id="PF02311">
    <property type="entry name" value="AraC_binding"/>
    <property type="match status" value="1"/>
</dbReference>
<comment type="caution">
    <text evidence="6">The sequence shown here is derived from an EMBL/GenBank/DDBJ whole genome shotgun (WGS) entry which is preliminary data.</text>
</comment>
<dbReference type="InterPro" id="IPR003313">
    <property type="entry name" value="AraC-bd"/>
</dbReference>
<accession>A0ABV4HRV1</accession>
<reference evidence="6 7" key="1">
    <citation type="submission" date="2024-07" db="EMBL/GenBank/DDBJ databases">
        <title>Luteimonas salilacus sp. nov., isolated from the shore soil of Salt Lake in Tibet of China.</title>
        <authorList>
            <person name="Zhang X."/>
            <person name="Li A."/>
        </authorList>
    </citation>
    <scope>NUCLEOTIDE SEQUENCE [LARGE SCALE GENOMIC DNA]</scope>
    <source>
        <strain evidence="6 7">B3-2-R+30</strain>
    </source>
</reference>
<keyword evidence="1" id="KW-0805">Transcription regulation</keyword>
<name>A0ABV4HRV1_9GAMM</name>
<evidence type="ECO:0000313" key="7">
    <source>
        <dbReference type="Proteomes" id="UP001566331"/>
    </source>
</evidence>
<keyword evidence="4" id="KW-0804">Transcription</keyword>
<feature type="domain" description="HTH araC/xylS-type" evidence="5">
    <location>
        <begin position="180"/>
        <end position="278"/>
    </location>
</feature>